<proteinExistence type="evidence at transcript level"/>
<dbReference type="PANTHER" id="PTHR46026:SF3">
    <property type="entry name" value="RHO GUANINE NUCLEOTIDE EXCHANGE FACTOR 7"/>
    <property type="match status" value="1"/>
</dbReference>
<organism evidence="1">
    <name type="scientific">Homo sapiens</name>
    <name type="common">Human</name>
    <dbReference type="NCBI Taxonomy" id="9606"/>
    <lineage>
        <taxon>Eukaryota</taxon>
        <taxon>Metazoa</taxon>
        <taxon>Chordata</taxon>
        <taxon>Craniata</taxon>
        <taxon>Vertebrata</taxon>
        <taxon>Euteleostomi</taxon>
        <taxon>Mammalia</taxon>
        <taxon>Eutheria</taxon>
        <taxon>Euarchontoglires</taxon>
        <taxon>Primates</taxon>
        <taxon>Haplorrhini</taxon>
        <taxon>Catarrhini</taxon>
        <taxon>Hominidae</taxon>
        <taxon>Homo</taxon>
    </lineage>
</organism>
<protein>
    <submittedName>
        <fullName evidence="1">cDNA FLJ52750, highly similar to Rho guanine nucleotide exchange factor 7</fullName>
    </submittedName>
</protein>
<evidence type="ECO:0000313" key="1">
    <source>
        <dbReference type="EMBL" id="BAH13225.1"/>
    </source>
</evidence>
<dbReference type="InterPro" id="IPR011993">
    <property type="entry name" value="PH-like_dom_sf"/>
</dbReference>
<reference evidence="1" key="1">
    <citation type="submission" date="2007-10" db="EMBL/GenBank/DDBJ databases">
        <title>NEDO human cDNA sequencing project focused on splicing variants.</title>
        <authorList>
            <person name="Wakamatsu A."/>
            <person name="Yamamoto J."/>
            <person name="Kimura K."/>
            <person name="Ishii S."/>
            <person name="Watanabe K."/>
            <person name="Sugiyama A."/>
            <person name="Murakawa K."/>
            <person name="Kaida T."/>
            <person name="Tsuchiya K."/>
            <person name="Fukuzumi Y."/>
            <person name="Kumagai A."/>
            <person name="Oishi Y."/>
            <person name="Yamamoto S."/>
            <person name="Ono Y."/>
            <person name="Komori Y."/>
            <person name="Yamazaki M."/>
            <person name="Kisu Y."/>
            <person name="Nishikawa T."/>
            <person name="Sugano S."/>
            <person name="Nomura N."/>
            <person name="Isogai T."/>
        </authorList>
    </citation>
    <scope>NUCLEOTIDE SEQUENCE</scope>
    <source>
        <tissue evidence="1">Placenta</tissue>
    </source>
</reference>
<dbReference type="PeptideAtlas" id="B7Z6D9"/>
<dbReference type="SMR" id="B7Z6D9"/>
<dbReference type="Gene3D" id="2.30.29.30">
    <property type="entry name" value="Pleckstrin-homology domain (PH domain)/Phosphotyrosine-binding domain (PTB)"/>
    <property type="match status" value="1"/>
</dbReference>
<dbReference type="AlphaFoldDB" id="B7Z6D9"/>
<name>B7Z6D9_HUMAN</name>
<sequence length="181" mass="20234">MCFPRSSVTTDDHQLDGIKSTRAPAPGCCCCPSETLRSGEVARSSAESRRLLFKPDATDENPVPHVLCQSPFCSECPHGTQDYHTDRQDIQKSMAAFKNLSAQCQEVRKRKELELQILTEAIRNWEGDDIKTLGNVTYMSQVLIQCAGSEEKNERYLLLFPNVLLMLSASPRMSGFIYQGA</sequence>
<dbReference type="ProteomicsDB" id="6773"/>
<dbReference type="EMBL" id="AK300157">
    <property type="protein sequence ID" value="BAH13225.1"/>
    <property type="molecule type" value="mRNA"/>
</dbReference>
<accession>B7Z6D9</accession>
<dbReference type="PANTHER" id="PTHR46026">
    <property type="entry name" value="RHO-TYPE GUANINE NUCLEOTIDE EXCHANGE FACTOR, ISOFORM F"/>
    <property type="match status" value="1"/>
</dbReference>
<dbReference type="SUPFAM" id="SSF50729">
    <property type="entry name" value="PH domain-like"/>
    <property type="match status" value="1"/>
</dbReference>
<dbReference type="IntAct" id="B7Z6D9">
    <property type="interactions" value="1"/>
</dbReference>